<evidence type="ECO:0000256" key="5">
    <source>
        <dbReference type="ARBA" id="ARBA00038359"/>
    </source>
</evidence>
<comment type="subcellular location">
    <subcellularLocation>
        <location evidence="1">Membrane</location>
        <topology evidence="1">Multi-pass membrane protein</topology>
    </subcellularLocation>
</comment>
<dbReference type="InterPro" id="IPR049326">
    <property type="entry name" value="Rhodopsin_dom_fungi"/>
</dbReference>
<feature type="transmembrane region" description="Helical" evidence="6">
    <location>
        <begin position="28"/>
        <end position="46"/>
    </location>
</feature>
<comment type="similarity">
    <text evidence="5">Belongs to the SAT4 family.</text>
</comment>
<dbReference type="PANTHER" id="PTHR33048:SF47">
    <property type="entry name" value="INTEGRAL MEMBRANE PROTEIN-RELATED"/>
    <property type="match status" value="1"/>
</dbReference>
<evidence type="ECO:0000313" key="8">
    <source>
        <dbReference type="EMBL" id="KAF2150163.1"/>
    </source>
</evidence>
<keyword evidence="2 6" id="KW-0812">Transmembrane</keyword>
<protein>
    <recommendedName>
        <fullName evidence="7">Rhodopsin domain-containing protein</fullName>
    </recommendedName>
</protein>
<dbReference type="InterPro" id="IPR052337">
    <property type="entry name" value="SAT4-like"/>
</dbReference>
<comment type="caution">
    <text evidence="8">The sequence shown here is derived from an EMBL/GenBank/DDBJ whole genome shotgun (WGS) entry which is preliminary data.</text>
</comment>
<feature type="transmembrane region" description="Helical" evidence="6">
    <location>
        <begin position="105"/>
        <end position="129"/>
    </location>
</feature>
<keyword evidence="3 6" id="KW-1133">Transmembrane helix</keyword>
<name>A0A9P4MEH1_9PEZI</name>
<organism evidence="8 9">
    <name type="scientific">Myriangium duriaei CBS 260.36</name>
    <dbReference type="NCBI Taxonomy" id="1168546"/>
    <lineage>
        <taxon>Eukaryota</taxon>
        <taxon>Fungi</taxon>
        <taxon>Dikarya</taxon>
        <taxon>Ascomycota</taxon>
        <taxon>Pezizomycotina</taxon>
        <taxon>Dothideomycetes</taxon>
        <taxon>Dothideomycetidae</taxon>
        <taxon>Myriangiales</taxon>
        <taxon>Myriangiaceae</taxon>
        <taxon>Myriangium</taxon>
    </lineage>
</organism>
<dbReference type="AlphaFoldDB" id="A0A9P4MEH1"/>
<sequence>MPPIRLPPLSSLPQQYVNEYGGDVLRDTAIAFMVLEIFFVSLRFVSKRVGRNPYGIDDWLVAASLVLCTSINISEFLFIDIGGVGRHQLVVAITAPHELTNFGKLVLVVPILYLAAVCLPRVAILVFYLRIFTLGRQRTATWAIMIVIIATAVGGIIAGLVQCIPLNYVWNKSVEGHCFDTTAYYRYASLPNTITDVFMILLPIPAVWSLHTSRSTKIGLTITFLTGSVGFIAALVRTVRLFETDATYHGTIDHTWSAVDHNLWVVIEPGCYLFASSFVTLRPLLNHINSKVVEGQLSQRRFRSFSSLRSLFHSRDRSNAYPSTTSVELPEMPVPNHNNVFRAKMVTKVEDREDQEMLVTV</sequence>
<feature type="transmembrane region" description="Helical" evidence="6">
    <location>
        <begin position="222"/>
        <end position="242"/>
    </location>
</feature>
<evidence type="ECO:0000256" key="1">
    <source>
        <dbReference type="ARBA" id="ARBA00004141"/>
    </source>
</evidence>
<dbReference type="GO" id="GO:0016020">
    <property type="term" value="C:membrane"/>
    <property type="evidence" value="ECO:0007669"/>
    <property type="project" value="UniProtKB-SubCell"/>
</dbReference>
<feature type="transmembrane region" description="Helical" evidence="6">
    <location>
        <begin position="262"/>
        <end position="281"/>
    </location>
</feature>
<keyword evidence="9" id="KW-1185">Reference proteome</keyword>
<evidence type="ECO:0000256" key="2">
    <source>
        <dbReference type="ARBA" id="ARBA00022692"/>
    </source>
</evidence>
<accession>A0A9P4MEH1</accession>
<evidence type="ECO:0000259" key="7">
    <source>
        <dbReference type="Pfam" id="PF20684"/>
    </source>
</evidence>
<evidence type="ECO:0000256" key="4">
    <source>
        <dbReference type="ARBA" id="ARBA00023136"/>
    </source>
</evidence>
<reference evidence="8" key="1">
    <citation type="journal article" date="2020" name="Stud. Mycol.">
        <title>101 Dothideomycetes genomes: a test case for predicting lifestyles and emergence of pathogens.</title>
        <authorList>
            <person name="Haridas S."/>
            <person name="Albert R."/>
            <person name="Binder M."/>
            <person name="Bloem J."/>
            <person name="Labutti K."/>
            <person name="Salamov A."/>
            <person name="Andreopoulos B."/>
            <person name="Baker S."/>
            <person name="Barry K."/>
            <person name="Bills G."/>
            <person name="Bluhm B."/>
            <person name="Cannon C."/>
            <person name="Castanera R."/>
            <person name="Culley D."/>
            <person name="Daum C."/>
            <person name="Ezra D."/>
            <person name="Gonzalez J."/>
            <person name="Henrissat B."/>
            <person name="Kuo A."/>
            <person name="Liang C."/>
            <person name="Lipzen A."/>
            <person name="Lutzoni F."/>
            <person name="Magnuson J."/>
            <person name="Mondo S."/>
            <person name="Nolan M."/>
            <person name="Ohm R."/>
            <person name="Pangilinan J."/>
            <person name="Park H.-J."/>
            <person name="Ramirez L."/>
            <person name="Alfaro M."/>
            <person name="Sun H."/>
            <person name="Tritt A."/>
            <person name="Yoshinaga Y."/>
            <person name="Zwiers L.-H."/>
            <person name="Turgeon B."/>
            <person name="Goodwin S."/>
            <person name="Spatafora J."/>
            <person name="Crous P."/>
            <person name="Grigoriev I."/>
        </authorList>
    </citation>
    <scope>NUCLEOTIDE SEQUENCE</scope>
    <source>
        <strain evidence="8">CBS 260.36</strain>
    </source>
</reference>
<feature type="transmembrane region" description="Helical" evidence="6">
    <location>
        <begin position="141"/>
        <end position="170"/>
    </location>
</feature>
<proteinExistence type="inferred from homology"/>
<evidence type="ECO:0000313" key="9">
    <source>
        <dbReference type="Proteomes" id="UP000799439"/>
    </source>
</evidence>
<gene>
    <name evidence="8" type="ORF">K461DRAFT_323616</name>
</gene>
<dbReference type="PANTHER" id="PTHR33048">
    <property type="entry name" value="PTH11-LIKE INTEGRAL MEMBRANE PROTEIN (AFU_ORTHOLOGUE AFUA_5G11245)"/>
    <property type="match status" value="1"/>
</dbReference>
<evidence type="ECO:0000256" key="6">
    <source>
        <dbReference type="SAM" id="Phobius"/>
    </source>
</evidence>
<feature type="transmembrane region" description="Helical" evidence="6">
    <location>
        <begin position="58"/>
        <end position="79"/>
    </location>
</feature>
<feature type="domain" description="Rhodopsin" evidence="7">
    <location>
        <begin position="42"/>
        <end position="286"/>
    </location>
</feature>
<feature type="transmembrane region" description="Helical" evidence="6">
    <location>
        <begin position="190"/>
        <end position="210"/>
    </location>
</feature>
<dbReference type="EMBL" id="ML996090">
    <property type="protein sequence ID" value="KAF2150163.1"/>
    <property type="molecule type" value="Genomic_DNA"/>
</dbReference>
<dbReference type="OrthoDB" id="5329176at2759"/>
<dbReference type="Proteomes" id="UP000799439">
    <property type="component" value="Unassembled WGS sequence"/>
</dbReference>
<keyword evidence="4 6" id="KW-0472">Membrane</keyword>
<evidence type="ECO:0000256" key="3">
    <source>
        <dbReference type="ARBA" id="ARBA00022989"/>
    </source>
</evidence>
<dbReference type="Pfam" id="PF20684">
    <property type="entry name" value="Fung_rhodopsin"/>
    <property type="match status" value="1"/>
</dbReference>